<keyword evidence="3" id="KW-1185">Reference proteome</keyword>
<evidence type="ECO:0000313" key="2">
    <source>
        <dbReference type="EMBL" id="PVU97934.1"/>
    </source>
</evidence>
<evidence type="ECO:0000313" key="1">
    <source>
        <dbReference type="EMBL" id="PVU87192.1"/>
    </source>
</evidence>
<comment type="caution">
    <text evidence="1">The sequence shown here is derived from an EMBL/GenBank/DDBJ whole genome shotgun (WGS) entry which is preliminary data.</text>
</comment>
<name>A0A2T9Y4C0_9FUNG</name>
<dbReference type="EMBL" id="MBFR01000005">
    <property type="protein sequence ID" value="PVU97934.1"/>
    <property type="molecule type" value="Genomic_DNA"/>
</dbReference>
<dbReference type="Proteomes" id="UP000245383">
    <property type="component" value="Unassembled WGS sequence"/>
</dbReference>
<dbReference type="EMBL" id="MBFR01000543">
    <property type="protein sequence ID" value="PVU87192.1"/>
    <property type="molecule type" value="Genomic_DNA"/>
</dbReference>
<accession>A0A2T9Y4C0</accession>
<reference evidence="1 3" key="1">
    <citation type="journal article" date="2018" name="MBio">
        <title>Comparative Genomics Reveals the Core Gene Toolbox for the Fungus-Insect Symbiosis.</title>
        <authorList>
            <person name="Wang Y."/>
            <person name="Stata M."/>
            <person name="Wang W."/>
            <person name="Stajich J.E."/>
            <person name="White M.M."/>
            <person name="Moncalvo J.M."/>
        </authorList>
    </citation>
    <scope>NUCLEOTIDE SEQUENCE [LARGE SCALE GENOMIC DNA]</scope>
    <source>
        <strain evidence="1 3">SWE-8-4</strain>
    </source>
</reference>
<evidence type="ECO:0000313" key="3">
    <source>
        <dbReference type="Proteomes" id="UP000245383"/>
    </source>
</evidence>
<proteinExistence type="predicted"/>
<protein>
    <submittedName>
        <fullName evidence="1">Uncharacterized protein</fullName>
    </submittedName>
</protein>
<sequence length="138" mass="16135">MIQHSQTHTSHGKIFGACFITNEKTNTRGKRRPKGIKTMDTFYKNKRLNNSDQTKLNVTPEDQKTFQDYKYFSLTLKPILIEDTKNSQEKSKKSHKAQKNVFKIINYNNSISASSDNSSQMQRDCRYSEFDNEIPLFQ</sequence>
<gene>
    <name evidence="2" type="ORF">BB561_000196</name>
    <name evidence="1" type="ORF">BB561_006442</name>
</gene>
<organism evidence="1 3">
    <name type="scientific">Smittium simulii</name>
    <dbReference type="NCBI Taxonomy" id="133385"/>
    <lineage>
        <taxon>Eukaryota</taxon>
        <taxon>Fungi</taxon>
        <taxon>Fungi incertae sedis</taxon>
        <taxon>Zoopagomycota</taxon>
        <taxon>Kickxellomycotina</taxon>
        <taxon>Harpellomycetes</taxon>
        <taxon>Harpellales</taxon>
        <taxon>Legeriomycetaceae</taxon>
        <taxon>Smittium</taxon>
    </lineage>
</organism>
<dbReference type="AlphaFoldDB" id="A0A2T9Y4C0"/>